<evidence type="ECO:0000256" key="1">
    <source>
        <dbReference type="ARBA" id="ARBA00004123"/>
    </source>
</evidence>
<dbReference type="AlphaFoldDB" id="N1QGB3"/>
<dbReference type="FunFam" id="3.30.420.10:FF:000007">
    <property type="entry name" value="Interferon-stimulated exonuclease gene 20"/>
    <property type="match status" value="1"/>
</dbReference>
<dbReference type="SMART" id="SM00479">
    <property type="entry name" value="EXOIII"/>
    <property type="match status" value="1"/>
</dbReference>
<feature type="compositionally biased region" description="Basic residues" evidence="10">
    <location>
        <begin position="289"/>
        <end position="303"/>
    </location>
</feature>
<feature type="compositionally biased region" description="Low complexity" evidence="10">
    <location>
        <begin position="79"/>
        <end position="96"/>
    </location>
</feature>
<dbReference type="InterPro" id="IPR037431">
    <property type="entry name" value="REX4_DEDDh_dom"/>
</dbReference>
<keyword evidence="8" id="KW-0539">Nucleus</keyword>
<evidence type="ECO:0000313" key="13">
    <source>
        <dbReference type="Proteomes" id="UP000016931"/>
    </source>
</evidence>
<feature type="domain" description="Exonuclease" evidence="11">
    <location>
        <begin position="112"/>
        <end position="278"/>
    </location>
</feature>
<keyword evidence="4" id="KW-0698">rRNA processing</keyword>
<evidence type="ECO:0000256" key="2">
    <source>
        <dbReference type="ARBA" id="ARBA00010489"/>
    </source>
</evidence>
<gene>
    <name evidence="12" type="ORF">SEPMUDRAFT_166244</name>
</gene>
<dbReference type="InterPro" id="IPR036397">
    <property type="entry name" value="RNaseH_sf"/>
</dbReference>
<dbReference type="Gene3D" id="3.30.420.10">
    <property type="entry name" value="Ribonuclease H-like superfamily/Ribonuclease H"/>
    <property type="match status" value="1"/>
</dbReference>
<sequence>MSGPDPTTIGSNWKILQQRLQAEKKANGQSTSNGVKRKRLPEKKQRNNNNGFKKTKFDFNSANGTSLGSKRRKMGAYGTTSSSTKPPTPKRASSSADEIINGGLHPTHKIGKYIALDCEMVGTGPPPHLDNILARVSLVNFHGEQIYDSYVQAPPKTRIEDYRTHVSGILPHHMKAGYARTFAQVQQDVAKLMEGRILVGHAIRNDLSALMLSHPKRDVRDTARYAKFRVESKGRAPALRKLARSELGLEIQGGEHSSVEDARATMLLFQKEKKGFEEENRRQFGQKKVLAKKTKKKKRTKRK</sequence>
<dbReference type="Proteomes" id="UP000016931">
    <property type="component" value="Unassembled WGS sequence"/>
</dbReference>
<protein>
    <recommendedName>
        <fullName evidence="3">RNA exonuclease 4</fullName>
    </recommendedName>
</protein>
<evidence type="ECO:0000256" key="9">
    <source>
        <dbReference type="ARBA" id="ARBA00025599"/>
    </source>
</evidence>
<keyword evidence="5" id="KW-0540">Nuclease</keyword>
<dbReference type="GO" id="GO:0005634">
    <property type="term" value="C:nucleus"/>
    <property type="evidence" value="ECO:0007669"/>
    <property type="project" value="UniProtKB-SubCell"/>
</dbReference>
<dbReference type="GO" id="GO:0003676">
    <property type="term" value="F:nucleic acid binding"/>
    <property type="evidence" value="ECO:0007669"/>
    <property type="project" value="InterPro"/>
</dbReference>
<feature type="region of interest" description="Disordered" evidence="10">
    <location>
        <begin position="276"/>
        <end position="303"/>
    </location>
</feature>
<accession>N1QGB3</accession>
<dbReference type="Pfam" id="PF00929">
    <property type="entry name" value="RNase_T"/>
    <property type="match status" value="1"/>
</dbReference>
<dbReference type="EMBL" id="KB456269">
    <property type="protein sequence ID" value="EMF09583.1"/>
    <property type="molecule type" value="Genomic_DNA"/>
</dbReference>
<evidence type="ECO:0000256" key="8">
    <source>
        <dbReference type="ARBA" id="ARBA00023242"/>
    </source>
</evidence>
<dbReference type="PANTHER" id="PTHR12801:SF45">
    <property type="entry name" value="RNA EXONUCLEASE 4"/>
    <property type="match status" value="1"/>
</dbReference>
<comment type="function">
    <text evidence="9">Exoribonuclease involved in ribosome biosynthesis. Involved in the processing of ITS1, the internal transcribed spacer localized between the 18S and 5.8S rRNAs.</text>
</comment>
<feature type="region of interest" description="Disordered" evidence="10">
    <location>
        <begin position="20"/>
        <end position="102"/>
    </location>
</feature>
<evidence type="ECO:0000256" key="4">
    <source>
        <dbReference type="ARBA" id="ARBA00022552"/>
    </source>
</evidence>
<evidence type="ECO:0000256" key="5">
    <source>
        <dbReference type="ARBA" id="ARBA00022722"/>
    </source>
</evidence>
<keyword evidence="6" id="KW-0378">Hydrolase</keyword>
<dbReference type="GO" id="GO:0006364">
    <property type="term" value="P:rRNA processing"/>
    <property type="evidence" value="ECO:0007669"/>
    <property type="project" value="UniProtKB-KW"/>
</dbReference>
<keyword evidence="13" id="KW-1185">Reference proteome</keyword>
<comment type="subcellular location">
    <subcellularLocation>
        <location evidence="1">Nucleus</location>
    </subcellularLocation>
</comment>
<keyword evidence="7" id="KW-0269">Exonuclease</keyword>
<feature type="compositionally biased region" description="Polar residues" evidence="10">
    <location>
        <begin position="47"/>
        <end position="68"/>
    </location>
</feature>
<comment type="similarity">
    <text evidence="2">Belongs to the REXO4 family.</text>
</comment>
<dbReference type="RefSeq" id="XP_016757704.1">
    <property type="nucleotide sequence ID" value="XM_016908213.1"/>
</dbReference>
<evidence type="ECO:0000256" key="10">
    <source>
        <dbReference type="SAM" id="MobiDB-lite"/>
    </source>
</evidence>
<evidence type="ECO:0000256" key="7">
    <source>
        <dbReference type="ARBA" id="ARBA00022839"/>
    </source>
</evidence>
<proteinExistence type="inferred from homology"/>
<dbReference type="OMA" id="SQKEMRF"/>
<dbReference type="GO" id="GO:0008408">
    <property type="term" value="F:3'-5' exonuclease activity"/>
    <property type="evidence" value="ECO:0007669"/>
    <property type="project" value="InterPro"/>
</dbReference>
<evidence type="ECO:0000313" key="12">
    <source>
        <dbReference type="EMBL" id="EMF09583.1"/>
    </source>
</evidence>
<dbReference type="InterPro" id="IPR047021">
    <property type="entry name" value="REXO1/3/4-like"/>
</dbReference>
<dbReference type="InterPro" id="IPR013520">
    <property type="entry name" value="Ribonucl_H"/>
</dbReference>
<organism evidence="12 13">
    <name type="scientific">Sphaerulina musiva (strain SO2202)</name>
    <name type="common">Poplar stem canker fungus</name>
    <name type="synonym">Septoria musiva</name>
    <dbReference type="NCBI Taxonomy" id="692275"/>
    <lineage>
        <taxon>Eukaryota</taxon>
        <taxon>Fungi</taxon>
        <taxon>Dikarya</taxon>
        <taxon>Ascomycota</taxon>
        <taxon>Pezizomycotina</taxon>
        <taxon>Dothideomycetes</taxon>
        <taxon>Dothideomycetidae</taxon>
        <taxon>Mycosphaerellales</taxon>
        <taxon>Mycosphaerellaceae</taxon>
        <taxon>Sphaerulina</taxon>
    </lineage>
</organism>
<dbReference type="SUPFAM" id="SSF53098">
    <property type="entry name" value="Ribonuclease H-like"/>
    <property type="match status" value="1"/>
</dbReference>
<reference evidence="12 13" key="1">
    <citation type="journal article" date="2012" name="PLoS Pathog.">
        <title>Diverse lifestyles and strategies of plant pathogenesis encoded in the genomes of eighteen Dothideomycetes fungi.</title>
        <authorList>
            <person name="Ohm R.A."/>
            <person name="Feau N."/>
            <person name="Henrissat B."/>
            <person name="Schoch C.L."/>
            <person name="Horwitz B.A."/>
            <person name="Barry K.W."/>
            <person name="Condon B.J."/>
            <person name="Copeland A.C."/>
            <person name="Dhillon B."/>
            <person name="Glaser F."/>
            <person name="Hesse C.N."/>
            <person name="Kosti I."/>
            <person name="LaButti K."/>
            <person name="Lindquist E.A."/>
            <person name="Lucas S."/>
            <person name="Salamov A.A."/>
            <person name="Bradshaw R.E."/>
            <person name="Ciuffetti L."/>
            <person name="Hamelin R.C."/>
            <person name="Kema G.H.J."/>
            <person name="Lawrence C."/>
            <person name="Scott J.A."/>
            <person name="Spatafora J.W."/>
            <person name="Turgeon B.G."/>
            <person name="de Wit P.J.G.M."/>
            <person name="Zhong S."/>
            <person name="Goodwin S.B."/>
            <person name="Grigoriev I.V."/>
        </authorList>
    </citation>
    <scope>NUCLEOTIDE SEQUENCE [LARGE SCALE GENOMIC DNA]</scope>
    <source>
        <strain evidence="12 13">SO2202</strain>
    </source>
</reference>
<dbReference type="OrthoDB" id="8191639at2759"/>
<dbReference type="GeneID" id="27905350"/>
<dbReference type="eggNOG" id="KOG2249">
    <property type="taxonomic scope" value="Eukaryota"/>
</dbReference>
<dbReference type="InterPro" id="IPR012337">
    <property type="entry name" value="RNaseH-like_sf"/>
</dbReference>
<evidence type="ECO:0000256" key="3">
    <source>
        <dbReference type="ARBA" id="ARBA00016937"/>
    </source>
</evidence>
<dbReference type="CDD" id="cd06144">
    <property type="entry name" value="REX4_like"/>
    <property type="match status" value="1"/>
</dbReference>
<dbReference type="GO" id="GO:0000027">
    <property type="term" value="P:ribosomal large subunit assembly"/>
    <property type="evidence" value="ECO:0007669"/>
    <property type="project" value="TreeGrafter"/>
</dbReference>
<evidence type="ECO:0000256" key="6">
    <source>
        <dbReference type="ARBA" id="ARBA00022801"/>
    </source>
</evidence>
<dbReference type="HOGENOM" id="CLU_022453_2_1_1"/>
<dbReference type="STRING" id="692275.N1QGB3"/>
<dbReference type="PANTHER" id="PTHR12801">
    <property type="entry name" value="RNA EXONUCLEASE REXO1 / RECO3 FAMILY MEMBER-RELATED"/>
    <property type="match status" value="1"/>
</dbReference>
<name>N1QGB3_SPHMS</name>
<evidence type="ECO:0000259" key="11">
    <source>
        <dbReference type="SMART" id="SM00479"/>
    </source>
</evidence>